<feature type="repeat" description="TPR" evidence="1">
    <location>
        <begin position="146"/>
        <end position="179"/>
    </location>
</feature>
<dbReference type="SUPFAM" id="SSF48371">
    <property type="entry name" value="ARM repeat"/>
    <property type="match status" value="1"/>
</dbReference>
<dbReference type="GO" id="GO:0034087">
    <property type="term" value="P:establishment of mitotic sister chromatid cohesion"/>
    <property type="evidence" value="ECO:0007669"/>
    <property type="project" value="TreeGrafter"/>
</dbReference>
<protein>
    <recommendedName>
        <fullName evidence="2">Nipped-B protein</fullName>
    </recommendedName>
</protein>
<dbReference type="AlphaFoldDB" id="A0A815CVI3"/>
<dbReference type="SMART" id="SM00028">
    <property type="entry name" value="TPR"/>
    <property type="match status" value="5"/>
</dbReference>
<feature type="compositionally biased region" description="Basic residues" evidence="3">
    <location>
        <begin position="774"/>
        <end position="787"/>
    </location>
</feature>
<evidence type="ECO:0000256" key="1">
    <source>
        <dbReference type="PROSITE-ProRule" id="PRU00339"/>
    </source>
</evidence>
<dbReference type="Pfam" id="PF12830">
    <property type="entry name" value="Nipped-B_C"/>
    <property type="match status" value="2"/>
</dbReference>
<feature type="domain" description="Sister chromatid cohesion C-terminal" evidence="4">
    <location>
        <begin position="357"/>
        <end position="475"/>
    </location>
</feature>
<proteinExistence type="inferred from homology"/>
<dbReference type="InterPro" id="IPR024986">
    <property type="entry name" value="Nipped-B_C"/>
</dbReference>
<feature type="region of interest" description="Disordered" evidence="3">
    <location>
        <begin position="772"/>
        <end position="803"/>
    </location>
</feature>
<evidence type="ECO:0000259" key="4">
    <source>
        <dbReference type="Pfam" id="PF12830"/>
    </source>
</evidence>
<dbReference type="Pfam" id="PF00515">
    <property type="entry name" value="TPR_1"/>
    <property type="match status" value="1"/>
</dbReference>
<dbReference type="InterPro" id="IPR033031">
    <property type="entry name" value="Scc2/Nipped-B"/>
</dbReference>
<accession>A0A815CVI3</accession>
<dbReference type="InterPro" id="IPR019734">
    <property type="entry name" value="TPR_rpt"/>
</dbReference>
<evidence type="ECO:0000313" key="5">
    <source>
        <dbReference type="EMBL" id="CAF1285247.1"/>
    </source>
</evidence>
<feature type="repeat" description="TPR" evidence="1">
    <location>
        <begin position="62"/>
        <end position="95"/>
    </location>
</feature>
<dbReference type="PANTHER" id="PTHR21704">
    <property type="entry name" value="NIPPED-B-LIKE PROTEIN DELANGIN SCC2-RELATED"/>
    <property type="match status" value="1"/>
</dbReference>
<name>A0A815CVI3_9BILA</name>
<dbReference type="PROSITE" id="PS50005">
    <property type="entry name" value="TPR"/>
    <property type="match status" value="3"/>
</dbReference>
<gene>
    <name evidence="5" type="ORF">ZHD862_LOCUS27149</name>
</gene>
<dbReference type="Pfam" id="PF13424">
    <property type="entry name" value="TPR_12"/>
    <property type="match status" value="1"/>
</dbReference>
<dbReference type="InterPro" id="IPR016024">
    <property type="entry name" value="ARM-type_fold"/>
</dbReference>
<dbReference type="GO" id="GO:1990414">
    <property type="term" value="P:replication-born double-strand break repair via sister chromatid exchange"/>
    <property type="evidence" value="ECO:0007669"/>
    <property type="project" value="TreeGrafter"/>
</dbReference>
<dbReference type="Proteomes" id="UP000663864">
    <property type="component" value="Unassembled WGS sequence"/>
</dbReference>
<reference evidence="5" key="1">
    <citation type="submission" date="2021-02" db="EMBL/GenBank/DDBJ databases">
        <authorList>
            <person name="Nowell W R."/>
        </authorList>
    </citation>
    <scope>NUCLEOTIDE SEQUENCE</scope>
</reference>
<comment type="similarity">
    <text evidence="2">Belongs to the SCC2/Nipped-B family.</text>
</comment>
<dbReference type="SUPFAM" id="SSF48452">
    <property type="entry name" value="TPR-like"/>
    <property type="match status" value="2"/>
</dbReference>
<comment type="subcellular location">
    <subcellularLocation>
        <location evidence="2">Nucleus</location>
    </subcellularLocation>
</comment>
<comment type="caution">
    <text evidence="5">The sequence shown here is derived from an EMBL/GenBank/DDBJ whole genome shotgun (WGS) entry which is preliminary data.</text>
</comment>
<sequence length="803" mass="92652">MSDHIINFNRKLACAYNNKGLVHRDLGEFDNALKYINKSLDLRHDDATLPEKERKRLAIERSYCHENLGLLYKDQSNYKLALHHLQEALNIRKKNLPSNHHMVAQVYNNLSIVYNLVGNPSKSFECTEQALTRQIQSLPDNHSHLGTMYNTLGEAYYSQGQYSMALLNFEKALNIYQKPRTRNPLLEAAALSNMGSVMKAQENFDGALQRFLHALTIIECERPHHHHFSVDDLFQLFIFLVQRPESVVKLKSLVGLGFFLQRYGQYLIRDTVRQLYHTYLLDRRPSVAQLRCQVLINLEEYFRDCIRRMAEQDVDYLHTTSTINSSTTHIDDDNSNDANGPTGANLKDTTDVHSEMASSIAQCYLRIVLDTYLSEDETIRQCVRKVVTCILEQGLVHPVQFIPYLIAMTTDRDTTIQQSAEQNLQDLDKTNPGIIQTKVMHGFKMSYQLQKLLVIENNNKNNQQTNLQFDIIRDKTNPGIIQTKVMHGFKMSYQLQKLLVIENNNKNNQQTNLQFDIIRGMTKVAVTPANNQQSPYCSVNHFLYSLIRSSRVYRRGLISQLLKMFDNDTTTTTSTTLEEQLFVADNLAYFPYQVQDEPLYLIEQIDLTVSVSGSTQLQQFRDLLKQYLDYTDDDEGIDINKLEDKFLNLSDTIIDELNQCLRTSKSTMLLLLLKSYLKDVYSLNDTKITEYDHTESSKITDRPIISRKINVKFEPKIVLDTIKPSNHIDNIQRRKQILKDFADFKRYLLAFDTDTDDTVQSISELLPTTSLTSKTKKKSSGTNKRRKVMIDSDDDSADGNFQP</sequence>
<dbReference type="GO" id="GO:0061775">
    <property type="term" value="F:cohesin loader activity"/>
    <property type="evidence" value="ECO:0007669"/>
    <property type="project" value="InterPro"/>
</dbReference>
<feature type="repeat" description="TPR" evidence="1">
    <location>
        <begin position="13"/>
        <end position="46"/>
    </location>
</feature>
<evidence type="ECO:0000313" key="6">
    <source>
        <dbReference type="Proteomes" id="UP000663864"/>
    </source>
</evidence>
<organism evidence="5 6">
    <name type="scientific">Rotaria sordida</name>
    <dbReference type="NCBI Taxonomy" id="392033"/>
    <lineage>
        <taxon>Eukaryota</taxon>
        <taxon>Metazoa</taxon>
        <taxon>Spiralia</taxon>
        <taxon>Gnathifera</taxon>
        <taxon>Rotifera</taxon>
        <taxon>Eurotatoria</taxon>
        <taxon>Bdelloidea</taxon>
        <taxon>Philodinida</taxon>
        <taxon>Philodinidae</taxon>
        <taxon>Rotaria</taxon>
    </lineage>
</organism>
<dbReference type="GO" id="GO:0090694">
    <property type="term" value="C:Scc2-Scc4 cohesin loading complex"/>
    <property type="evidence" value="ECO:0007669"/>
    <property type="project" value="TreeGrafter"/>
</dbReference>
<evidence type="ECO:0000256" key="3">
    <source>
        <dbReference type="SAM" id="MobiDB-lite"/>
    </source>
</evidence>
<keyword evidence="1" id="KW-0802">TPR repeat</keyword>
<dbReference type="InterPro" id="IPR011990">
    <property type="entry name" value="TPR-like_helical_dom_sf"/>
</dbReference>
<keyword evidence="2" id="KW-0131">Cell cycle</keyword>
<keyword evidence="2" id="KW-0677">Repeat</keyword>
<dbReference type="EMBL" id="CAJNOT010002109">
    <property type="protein sequence ID" value="CAF1285247.1"/>
    <property type="molecule type" value="Genomic_DNA"/>
</dbReference>
<dbReference type="GO" id="GO:0003682">
    <property type="term" value="F:chromatin binding"/>
    <property type="evidence" value="ECO:0007669"/>
    <property type="project" value="TreeGrafter"/>
</dbReference>
<dbReference type="GO" id="GO:0140588">
    <property type="term" value="P:chromatin looping"/>
    <property type="evidence" value="ECO:0007669"/>
    <property type="project" value="InterPro"/>
</dbReference>
<dbReference type="PANTHER" id="PTHR21704:SF18">
    <property type="entry name" value="NIPPED-B-LIKE PROTEIN"/>
    <property type="match status" value="1"/>
</dbReference>
<evidence type="ECO:0000256" key="2">
    <source>
        <dbReference type="RuleBase" id="RU364107"/>
    </source>
</evidence>
<keyword evidence="2" id="KW-0539">Nucleus</keyword>
<feature type="domain" description="Sister chromatid cohesion C-terminal" evidence="4">
    <location>
        <begin position="477"/>
        <end position="606"/>
    </location>
</feature>
<dbReference type="Gene3D" id="1.25.40.10">
    <property type="entry name" value="Tetratricopeptide repeat domain"/>
    <property type="match status" value="2"/>
</dbReference>
<dbReference type="GO" id="GO:0071169">
    <property type="term" value="P:establishment of protein localization to chromatin"/>
    <property type="evidence" value="ECO:0007669"/>
    <property type="project" value="TreeGrafter"/>
</dbReference>
<dbReference type="Pfam" id="PF13374">
    <property type="entry name" value="TPR_10"/>
    <property type="match status" value="1"/>
</dbReference>
<dbReference type="GO" id="GO:0010468">
    <property type="term" value="P:regulation of gene expression"/>
    <property type="evidence" value="ECO:0007669"/>
    <property type="project" value="InterPro"/>
</dbReference>